<evidence type="ECO:0000313" key="2">
    <source>
        <dbReference type="Proteomes" id="UP001060085"/>
    </source>
</evidence>
<protein>
    <submittedName>
        <fullName evidence="1">Uncharacterized protein</fullName>
    </submittedName>
</protein>
<evidence type="ECO:0000313" key="1">
    <source>
        <dbReference type="EMBL" id="KAI5669493.1"/>
    </source>
</evidence>
<name>A0ACC0BA57_CATRO</name>
<keyword evidence="2" id="KW-1185">Reference proteome</keyword>
<accession>A0ACC0BA57</accession>
<comment type="caution">
    <text evidence="1">The sequence shown here is derived from an EMBL/GenBank/DDBJ whole genome shotgun (WGS) entry which is preliminary data.</text>
</comment>
<proteinExistence type="predicted"/>
<dbReference type="Proteomes" id="UP001060085">
    <property type="component" value="Linkage Group LG04"/>
</dbReference>
<dbReference type="EMBL" id="CM044704">
    <property type="protein sequence ID" value="KAI5669493.1"/>
    <property type="molecule type" value="Genomic_DNA"/>
</dbReference>
<sequence length="206" mass="23270">MSQGRRRPSECIIQAVPNGCSKIIWVEHVEIPHLIIHSMSRSIISCVYAYGAKHWISFMKQQYARLACAMDITNYSYIEDLNKIGILDNVYGGVTTSSIAYNWTMVLANGIDDAVVDISFVPLLFRDLMAHGRRRALGCIIQALPNGDLIIRSMSRSIISYGYAYGAKHWVPFMKQKCECLACATDIANHRYIEELNKICIIDLSM</sequence>
<organism evidence="1 2">
    <name type="scientific">Catharanthus roseus</name>
    <name type="common">Madagascar periwinkle</name>
    <name type="synonym">Vinca rosea</name>
    <dbReference type="NCBI Taxonomy" id="4058"/>
    <lineage>
        <taxon>Eukaryota</taxon>
        <taxon>Viridiplantae</taxon>
        <taxon>Streptophyta</taxon>
        <taxon>Embryophyta</taxon>
        <taxon>Tracheophyta</taxon>
        <taxon>Spermatophyta</taxon>
        <taxon>Magnoliopsida</taxon>
        <taxon>eudicotyledons</taxon>
        <taxon>Gunneridae</taxon>
        <taxon>Pentapetalae</taxon>
        <taxon>asterids</taxon>
        <taxon>lamiids</taxon>
        <taxon>Gentianales</taxon>
        <taxon>Apocynaceae</taxon>
        <taxon>Rauvolfioideae</taxon>
        <taxon>Vinceae</taxon>
        <taxon>Catharanthinae</taxon>
        <taxon>Catharanthus</taxon>
    </lineage>
</organism>
<gene>
    <name evidence="1" type="ORF">M9H77_19346</name>
</gene>
<reference evidence="2" key="1">
    <citation type="journal article" date="2023" name="Nat. Plants">
        <title>Single-cell RNA sequencing provides a high-resolution roadmap for understanding the multicellular compartmentation of specialized metabolism.</title>
        <authorList>
            <person name="Sun S."/>
            <person name="Shen X."/>
            <person name="Li Y."/>
            <person name="Li Y."/>
            <person name="Wang S."/>
            <person name="Li R."/>
            <person name="Zhang H."/>
            <person name="Shen G."/>
            <person name="Guo B."/>
            <person name="Wei J."/>
            <person name="Xu J."/>
            <person name="St-Pierre B."/>
            <person name="Chen S."/>
            <person name="Sun C."/>
        </authorList>
    </citation>
    <scope>NUCLEOTIDE SEQUENCE [LARGE SCALE GENOMIC DNA]</scope>
</reference>